<keyword evidence="7" id="KW-1185">Reference proteome</keyword>
<evidence type="ECO:0000256" key="3">
    <source>
        <dbReference type="ARBA" id="ARBA00038412"/>
    </source>
</evidence>
<evidence type="ECO:0000256" key="1">
    <source>
        <dbReference type="ARBA" id="ARBA00022722"/>
    </source>
</evidence>
<reference evidence="6 7" key="1">
    <citation type="submission" date="2020-07" db="EMBL/GenBank/DDBJ databases">
        <title>Alkalicella. sp. LB2 genome.</title>
        <authorList>
            <person name="Postec A."/>
            <person name="Quemeneur M."/>
        </authorList>
    </citation>
    <scope>NUCLEOTIDE SEQUENCE [LARGE SCALE GENOMIC DNA]</scope>
    <source>
        <strain evidence="6 7">LB2</strain>
    </source>
</reference>
<dbReference type="GO" id="GO:0004519">
    <property type="term" value="F:endonuclease activity"/>
    <property type="evidence" value="ECO:0007669"/>
    <property type="project" value="UniProtKB-KW"/>
</dbReference>
<gene>
    <name evidence="6" type="ORF">HYG86_00420</name>
</gene>
<comment type="similarity">
    <text evidence="3">Belongs to the HNH nuclease family.</text>
</comment>
<dbReference type="InterPro" id="IPR002711">
    <property type="entry name" value="HNH"/>
</dbReference>
<accession>A0A7G9W3T4</accession>
<dbReference type="CDD" id="cd00085">
    <property type="entry name" value="HNHc"/>
    <property type="match status" value="1"/>
</dbReference>
<dbReference type="GO" id="GO:0008270">
    <property type="term" value="F:zinc ion binding"/>
    <property type="evidence" value="ECO:0007669"/>
    <property type="project" value="InterPro"/>
</dbReference>
<keyword evidence="1" id="KW-0540">Nuclease</keyword>
<evidence type="ECO:0000259" key="5">
    <source>
        <dbReference type="SMART" id="SM00507"/>
    </source>
</evidence>
<feature type="domain" description="HNH nuclease" evidence="5">
    <location>
        <begin position="48"/>
        <end position="103"/>
    </location>
</feature>
<dbReference type="PANTHER" id="PTHR41286">
    <property type="entry name" value="HNH NUCLEASE YAJD-RELATED"/>
    <property type="match status" value="1"/>
</dbReference>
<dbReference type="GO" id="GO:0016787">
    <property type="term" value="F:hydrolase activity"/>
    <property type="evidence" value="ECO:0007669"/>
    <property type="project" value="UniProtKB-KW"/>
</dbReference>
<dbReference type="EMBL" id="CP058559">
    <property type="protein sequence ID" value="QNO13346.1"/>
    <property type="molecule type" value="Genomic_DNA"/>
</dbReference>
<dbReference type="SMART" id="SM00507">
    <property type="entry name" value="HNHc"/>
    <property type="match status" value="1"/>
</dbReference>
<dbReference type="Pfam" id="PF01844">
    <property type="entry name" value="HNH"/>
    <property type="match status" value="1"/>
</dbReference>
<name>A0A7G9W3T4_ALKCA</name>
<organism evidence="6 7">
    <name type="scientific">Alkalicella caledoniensis</name>
    <dbReference type="NCBI Taxonomy" id="2731377"/>
    <lineage>
        <taxon>Bacteria</taxon>
        <taxon>Bacillati</taxon>
        <taxon>Bacillota</taxon>
        <taxon>Clostridia</taxon>
        <taxon>Eubacteriales</taxon>
        <taxon>Proteinivoracaceae</taxon>
        <taxon>Alkalicella</taxon>
    </lineage>
</organism>
<proteinExistence type="inferred from homology"/>
<dbReference type="AlphaFoldDB" id="A0A7G9W3T4"/>
<sequence>MPWKPKSICNYPGCQTLTHDRYCEGHKKEMTRKQNEKSSKLYTYQWRKASKDFLRRHPLCTHCERTGRITPATEVDHIKPHGGDGTLFWDKRNWQPLCKSCHSKKTAKEDGGFGNSPGKRRG</sequence>
<dbReference type="Gene3D" id="1.10.30.50">
    <property type="match status" value="1"/>
</dbReference>
<dbReference type="PANTHER" id="PTHR41286:SF1">
    <property type="entry name" value="HNH NUCLEASE YAJD-RELATED"/>
    <property type="match status" value="1"/>
</dbReference>
<dbReference type="GO" id="GO:0005829">
    <property type="term" value="C:cytosol"/>
    <property type="evidence" value="ECO:0007669"/>
    <property type="project" value="TreeGrafter"/>
</dbReference>
<dbReference type="GO" id="GO:0003676">
    <property type="term" value="F:nucleic acid binding"/>
    <property type="evidence" value="ECO:0007669"/>
    <property type="project" value="InterPro"/>
</dbReference>
<keyword evidence="6" id="KW-0255">Endonuclease</keyword>
<evidence type="ECO:0000256" key="2">
    <source>
        <dbReference type="ARBA" id="ARBA00022801"/>
    </source>
</evidence>
<evidence type="ECO:0000256" key="4">
    <source>
        <dbReference type="ARBA" id="ARBA00040194"/>
    </source>
</evidence>
<evidence type="ECO:0000313" key="6">
    <source>
        <dbReference type="EMBL" id="QNO13346.1"/>
    </source>
</evidence>
<keyword evidence="2" id="KW-0378">Hydrolase</keyword>
<dbReference type="Proteomes" id="UP000516160">
    <property type="component" value="Chromosome"/>
</dbReference>
<dbReference type="RefSeq" id="WP_213167020.1">
    <property type="nucleotide sequence ID" value="NZ_CP058559.1"/>
</dbReference>
<protein>
    <recommendedName>
        <fullName evidence="4">Putative HNH nuclease YajD</fullName>
    </recommendedName>
</protein>
<evidence type="ECO:0000313" key="7">
    <source>
        <dbReference type="Proteomes" id="UP000516160"/>
    </source>
</evidence>
<dbReference type="InterPro" id="IPR003615">
    <property type="entry name" value="HNH_nuc"/>
</dbReference>
<dbReference type="KEGG" id="acae:HYG86_00420"/>